<evidence type="ECO:0000259" key="6">
    <source>
        <dbReference type="PROSITE" id="PS51898"/>
    </source>
</evidence>
<sequence>MNPIEEFEQYLVENGIAPKTIASYVGDVKGFCVFLQGMGVEQLTDLKRFYVSSYKSHLMENKYAVATINKKINSLQAFNLFLIDRKLTTEQVVTLRKDRIKVAAGSEGEVEVFSEQEVNQLLFFVQDRSKVSLRNHLIVWLLLYTGVRVSELCGIQLGDLDYLTNTLRVTGKGGKYREIPLRPDLVDLIKEYIRSERQENKHKDSSYLLLSQRAEKMHKDAVNTLLEGLEKQLGYKQLYPHKFRHTFCSRLLKKGVPLTTVSKLAGHAHIQTTAHYYINTSRQDKEQAVALL</sequence>
<dbReference type="Gene3D" id="1.10.443.10">
    <property type="entry name" value="Intergrase catalytic core"/>
    <property type="match status" value="1"/>
</dbReference>
<keyword evidence="2" id="KW-0229">DNA integration</keyword>
<dbReference type="PANTHER" id="PTHR30349:SF41">
    <property type="entry name" value="INTEGRASE_RECOMBINASE PROTEIN MJ0367-RELATED"/>
    <property type="match status" value="1"/>
</dbReference>
<keyword evidence="4" id="KW-0233">DNA recombination</keyword>
<dbReference type="CDD" id="cd00397">
    <property type="entry name" value="DNA_BRE_C"/>
    <property type="match status" value="1"/>
</dbReference>
<keyword evidence="3 5" id="KW-0238">DNA-binding</keyword>
<dbReference type="InterPro" id="IPR010998">
    <property type="entry name" value="Integrase_recombinase_N"/>
</dbReference>
<dbReference type="Proteomes" id="UP000198915">
    <property type="component" value="Unassembled WGS sequence"/>
</dbReference>
<evidence type="ECO:0000259" key="7">
    <source>
        <dbReference type="PROSITE" id="PS51900"/>
    </source>
</evidence>
<dbReference type="InterPro" id="IPR013762">
    <property type="entry name" value="Integrase-like_cat_sf"/>
</dbReference>
<dbReference type="InterPro" id="IPR044068">
    <property type="entry name" value="CB"/>
</dbReference>
<evidence type="ECO:0000256" key="2">
    <source>
        <dbReference type="ARBA" id="ARBA00022908"/>
    </source>
</evidence>
<dbReference type="PROSITE" id="PS51900">
    <property type="entry name" value="CB"/>
    <property type="match status" value="1"/>
</dbReference>
<dbReference type="RefSeq" id="WP_092275414.1">
    <property type="nucleotide sequence ID" value="NZ_FORT01000020.1"/>
</dbReference>
<reference evidence="9" key="1">
    <citation type="submission" date="2016-10" db="EMBL/GenBank/DDBJ databases">
        <authorList>
            <person name="Varghese N."/>
            <person name="Submissions S."/>
        </authorList>
    </citation>
    <scope>NUCLEOTIDE SEQUENCE [LARGE SCALE GENOMIC DNA]</scope>
    <source>
        <strain evidence="9">OK042</strain>
    </source>
</reference>
<dbReference type="GO" id="GO:0006310">
    <property type="term" value="P:DNA recombination"/>
    <property type="evidence" value="ECO:0007669"/>
    <property type="project" value="UniProtKB-KW"/>
</dbReference>
<dbReference type="SUPFAM" id="SSF56349">
    <property type="entry name" value="DNA breaking-rejoining enzymes"/>
    <property type="match status" value="1"/>
</dbReference>
<dbReference type="Pfam" id="PF02899">
    <property type="entry name" value="Phage_int_SAM_1"/>
    <property type="match status" value="1"/>
</dbReference>
<dbReference type="InterPro" id="IPR002104">
    <property type="entry name" value="Integrase_catalytic"/>
</dbReference>
<dbReference type="PROSITE" id="PS51898">
    <property type="entry name" value="TYR_RECOMBINASE"/>
    <property type="match status" value="1"/>
</dbReference>
<dbReference type="PANTHER" id="PTHR30349">
    <property type="entry name" value="PHAGE INTEGRASE-RELATED"/>
    <property type="match status" value="1"/>
</dbReference>
<dbReference type="GO" id="GO:0015074">
    <property type="term" value="P:DNA integration"/>
    <property type="evidence" value="ECO:0007669"/>
    <property type="project" value="UniProtKB-KW"/>
</dbReference>
<organism evidence="8 9">
    <name type="scientific">Brevibacillus centrosporus</name>
    <dbReference type="NCBI Taxonomy" id="54910"/>
    <lineage>
        <taxon>Bacteria</taxon>
        <taxon>Bacillati</taxon>
        <taxon>Bacillota</taxon>
        <taxon>Bacilli</taxon>
        <taxon>Bacillales</taxon>
        <taxon>Paenibacillaceae</taxon>
        <taxon>Brevibacillus</taxon>
    </lineage>
</organism>
<protein>
    <submittedName>
        <fullName evidence="8">Integrase/recombinase XerD</fullName>
    </submittedName>
</protein>
<accession>A0A1I4CCU1</accession>
<dbReference type="STRING" id="1884381.SAMN05518846_12014"/>
<dbReference type="EMBL" id="FORT01000020">
    <property type="protein sequence ID" value="SFK78974.1"/>
    <property type="molecule type" value="Genomic_DNA"/>
</dbReference>
<evidence type="ECO:0000256" key="4">
    <source>
        <dbReference type="ARBA" id="ARBA00023172"/>
    </source>
</evidence>
<dbReference type="InterPro" id="IPR011010">
    <property type="entry name" value="DNA_brk_join_enz"/>
</dbReference>
<gene>
    <name evidence="8" type="ORF">SAMN05518846_12014</name>
</gene>
<dbReference type="AlphaFoldDB" id="A0A1I4CCU1"/>
<feature type="domain" description="Tyr recombinase" evidence="6">
    <location>
        <begin position="108"/>
        <end position="290"/>
    </location>
</feature>
<feature type="domain" description="Core-binding (CB)" evidence="7">
    <location>
        <begin position="1"/>
        <end position="83"/>
    </location>
</feature>
<comment type="similarity">
    <text evidence="1">Belongs to the 'phage' integrase family.</text>
</comment>
<proteinExistence type="inferred from homology"/>
<evidence type="ECO:0000256" key="3">
    <source>
        <dbReference type="ARBA" id="ARBA00023125"/>
    </source>
</evidence>
<dbReference type="InterPro" id="IPR004107">
    <property type="entry name" value="Integrase_SAM-like_N"/>
</dbReference>
<name>A0A1I4CCU1_9BACL</name>
<dbReference type="GO" id="GO:0003677">
    <property type="term" value="F:DNA binding"/>
    <property type="evidence" value="ECO:0007669"/>
    <property type="project" value="UniProtKB-UniRule"/>
</dbReference>
<evidence type="ECO:0000313" key="9">
    <source>
        <dbReference type="Proteomes" id="UP000198915"/>
    </source>
</evidence>
<dbReference type="Pfam" id="PF00589">
    <property type="entry name" value="Phage_integrase"/>
    <property type="match status" value="1"/>
</dbReference>
<keyword evidence="9" id="KW-1185">Reference proteome</keyword>
<evidence type="ECO:0000256" key="1">
    <source>
        <dbReference type="ARBA" id="ARBA00008857"/>
    </source>
</evidence>
<dbReference type="InterPro" id="IPR050090">
    <property type="entry name" value="Tyrosine_recombinase_XerCD"/>
</dbReference>
<evidence type="ECO:0000313" key="8">
    <source>
        <dbReference type="EMBL" id="SFK78974.1"/>
    </source>
</evidence>
<evidence type="ECO:0000256" key="5">
    <source>
        <dbReference type="PROSITE-ProRule" id="PRU01248"/>
    </source>
</evidence>
<dbReference type="Gene3D" id="1.10.150.130">
    <property type="match status" value="1"/>
</dbReference>